<dbReference type="EMBL" id="QRDP01000004">
    <property type="protein sequence ID" value="RED16981.1"/>
    <property type="molecule type" value="Genomic_DNA"/>
</dbReference>
<accession>A0A3D9FIP9</accession>
<sequence length="73" mass="7939">MTREPGDRPTRVALAGLKDWSGAERFLSERHEAAGAVSTCANGRGMPPAFAERPRICVEVPPHRAQHAETEDS</sequence>
<dbReference type="Proteomes" id="UP000256310">
    <property type="component" value="Unassembled WGS sequence"/>
</dbReference>
<comment type="caution">
    <text evidence="1">The sequence shown here is derived from an EMBL/GenBank/DDBJ whole genome shotgun (WGS) entry which is preliminary data.</text>
</comment>
<name>A0A3D9FIP9_9SPHN</name>
<keyword evidence="2" id="KW-1185">Reference proteome</keyword>
<evidence type="ECO:0000313" key="1">
    <source>
        <dbReference type="EMBL" id="RED16981.1"/>
    </source>
</evidence>
<organism evidence="1 2">
    <name type="scientific">Parasphingopyxis lamellibrachiae</name>
    <dbReference type="NCBI Taxonomy" id="680125"/>
    <lineage>
        <taxon>Bacteria</taxon>
        <taxon>Pseudomonadati</taxon>
        <taxon>Pseudomonadota</taxon>
        <taxon>Alphaproteobacteria</taxon>
        <taxon>Sphingomonadales</taxon>
        <taxon>Sphingomonadaceae</taxon>
        <taxon>Parasphingopyxis</taxon>
    </lineage>
</organism>
<proteinExistence type="predicted"/>
<dbReference type="AlphaFoldDB" id="A0A3D9FIP9"/>
<gene>
    <name evidence="1" type="ORF">DFR46_2015</name>
</gene>
<protein>
    <submittedName>
        <fullName evidence="1">Uncharacterized protein</fullName>
    </submittedName>
</protein>
<reference evidence="1 2" key="1">
    <citation type="submission" date="2018-07" db="EMBL/GenBank/DDBJ databases">
        <title>Genomic Encyclopedia of Type Strains, Phase IV (KMG-IV): sequencing the most valuable type-strain genomes for metagenomic binning, comparative biology and taxonomic classification.</title>
        <authorList>
            <person name="Goeker M."/>
        </authorList>
    </citation>
    <scope>NUCLEOTIDE SEQUENCE [LARGE SCALE GENOMIC DNA]</scope>
    <source>
        <strain evidence="1 2">DSM 26725</strain>
    </source>
</reference>
<evidence type="ECO:0000313" key="2">
    <source>
        <dbReference type="Proteomes" id="UP000256310"/>
    </source>
</evidence>